<dbReference type="InterPro" id="IPR045857">
    <property type="entry name" value="O16G_dom_2"/>
</dbReference>
<dbReference type="FunFam" id="3.20.20.80:FF:000087">
    <property type="entry name" value="Oligo-1,6-glucosidase IMA1"/>
    <property type="match status" value="1"/>
</dbReference>
<dbReference type="GO" id="GO:0033934">
    <property type="term" value="F:glucan 1,4-alpha-maltotriohydrolase activity"/>
    <property type="evidence" value="ECO:0007669"/>
    <property type="project" value="TreeGrafter"/>
</dbReference>
<dbReference type="SMART" id="SM00642">
    <property type="entry name" value="Aamy"/>
    <property type="match status" value="1"/>
</dbReference>
<evidence type="ECO:0000256" key="2">
    <source>
        <dbReference type="ARBA" id="ARBA00022801"/>
    </source>
</evidence>
<name>A0A8H3VF68_VENIN</name>
<evidence type="ECO:0000313" key="8">
    <source>
        <dbReference type="Proteomes" id="UP000447873"/>
    </source>
</evidence>
<sequence>MTIDDHRKWWKEGVVYQIYPASFADSNGDGIGDLPGIASKLDYIQSIGVDVIWICPMYDSPQVDMGYDVSDYGNVYPPYGTVADMESLIRECHSRGMRLLLDLVVNHTSDQHKWFQESRSSRDNPKRDWYIWRPAKYVNGVRKPPNNWMSNFGGSVWQWDEKTQEYYLHLFCPEQPDLNWENEETRKAIFEHAMEFWLKRGVDGFRVDTVNMYSKGVAMEDAPITDPGSEWQFAGMQYCNGPRMHEFLSEMNVILSKYGAMTVGECPNTPDPAKVVKYVSAAEKQLDMVFQFDVVDIGQGPYKFQTTPFNWKLPELKAAIAGTQNIIRGTDAWTTAFIENHDQSRSISRFASDAPEHRIASGKMLAMMMMGLSGTLFIYQGQELGMINFPLHWEMDEYKDVDSSNYYNMVKERSNGDPDALASAKLALNHLSRDHSRVPMQWDESKHGGFTTGTPWMRVNDDYPICNAKHQQSDNKSVLAFWRKMLSMRRQYRDLFVYGNFDVVDEANEKLFCFTKEWKGEKALVVLNFTSTVQPFEVSGLAAAKKVQLLSSTVEERWWLRDEVAVVRGAYACDDGDAEGYRLIELEETGSDTETVPI</sequence>
<dbReference type="InterPro" id="IPR006047">
    <property type="entry name" value="GH13_cat_dom"/>
</dbReference>
<evidence type="ECO:0000313" key="6">
    <source>
        <dbReference type="EMBL" id="KAE9985027.1"/>
    </source>
</evidence>
<organism evidence="7 8">
    <name type="scientific">Venturia inaequalis</name>
    <name type="common">Apple scab fungus</name>
    <dbReference type="NCBI Taxonomy" id="5025"/>
    <lineage>
        <taxon>Eukaryota</taxon>
        <taxon>Fungi</taxon>
        <taxon>Dikarya</taxon>
        <taxon>Ascomycota</taxon>
        <taxon>Pezizomycotina</taxon>
        <taxon>Dothideomycetes</taxon>
        <taxon>Pleosporomycetidae</taxon>
        <taxon>Venturiales</taxon>
        <taxon>Venturiaceae</taxon>
        <taxon>Venturia</taxon>
    </lineage>
</organism>
<dbReference type="Gene3D" id="2.60.40.1180">
    <property type="entry name" value="Golgi alpha-mannosidase II"/>
    <property type="match status" value="1"/>
</dbReference>
<dbReference type="SUPFAM" id="SSF51445">
    <property type="entry name" value="(Trans)glycosidases"/>
    <property type="match status" value="1"/>
</dbReference>
<evidence type="ECO:0000259" key="5">
    <source>
        <dbReference type="SMART" id="SM00642"/>
    </source>
</evidence>
<dbReference type="Pfam" id="PF00128">
    <property type="entry name" value="Alpha-amylase"/>
    <property type="match status" value="1"/>
</dbReference>
<dbReference type="InterPro" id="IPR013780">
    <property type="entry name" value="Glyco_hydro_b"/>
</dbReference>
<dbReference type="EMBL" id="WNWS01000019">
    <property type="protein sequence ID" value="KAE9987361.1"/>
    <property type="molecule type" value="Genomic_DNA"/>
</dbReference>
<keyword evidence="4" id="KW-0462">Maltose metabolism</keyword>
<protein>
    <recommendedName>
        <fullName evidence="5">Glycosyl hydrolase family 13 catalytic domain-containing protein</fullName>
    </recommendedName>
</protein>
<dbReference type="PANTHER" id="PTHR10357">
    <property type="entry name" value="ALPHA-AMYLASE FAMILY MEMBER"/>
    <property type="match status" value="1"/>
</dbReference>
<dbReference type="GO" id="GO:0004575">
    <property type="term" value="F:sucrose alpha-glucosidase activity"/>
    <property type="evidence" value="ECO:0007669"/>
    <property type="project" value="TreeGrafter"/>
</dbReference>
<evidence type="ECO:0000256" key="4">
    <source>
        <dbReference type="ARBA" id="ARBA00026248"/>
    </source>
</evidence>
<reference evidence="7 8" key="1">
    <citation type="submission" date="2018-12" db="EMBL/GenBank/DDBJ databases">
        <title>Venturia inaequalis Genome Resource.</title>
        <authorList>
            <person name="Lichtner F.J."/>
        </authorList>
    </citation>
    <scope>NUCLEOTIDE SEQUENCE [LARGE SCALE GENOMIC DNA]</scope>
    <source>
        <strain evidence="7 8">120213</strain>
        <strain evidence="6">Bline_iso_100314</strain>
    </source>
</reference>
<dbReference type="AlphaFoldDB" id="A0A8H3VF68"/>
<evidence type="ECO:0000256" key="3">
    <source>
        <dbReference type="ARBA" id="ARBA00023295"/>
    </source>
</evidence>
<feature type="domain" description="Glycosyl hydrolase family 13 catalytic" evidence="5">
    <location>
        <begin position="17"/>
        <end position="437"/>
    </location>
</feature>
<keyword evidence="3" id="KW-0326">Glycosidase</keyword>
<gene>
    <name evidence="6" type="ORF">BLS_000054</name>
    <name evidence="7" type="ORF">EG328_003085</name>
</gene>
<dbReference type="Proteomes" id="UP000433883">
    <property type="component" value="Unassembled WGS sequence"/>
</dbReference>
<dbReference type="Gene3D" id="3.20.20.80">
    <property type="entry name" value="Glycosidases"/>
    <property type="match status" value="1"/>
</dbReference>
<dbReference type="EMBL" id="WNWQ01000010">
    <property type="protein sequence ID" value="KAE9985027.1"/>
    <property type="molecule type" value="Genomic_DNA"/>
</dbReference>
<comment type="similarity">
    <text evidence="1">Belongs to the glycosyl hydrolase 13 family.</text>
</comment>
<evidence type="ECO:0000256" key="1">
    <source>
        <dbReference type="ARBA" id="ARBA00008061"/>
    </source>
</evidence>
<dbReference type="Gene3D" id="3.90.400.10">
    <property type="entry name" value="Oligo-1,6-glucosidase, Domain 2"/>
    <property type="match status" value="1"/>
</dbReference>
<dbReference type="FunFam" id="3.90.400.10:FF:000004">
    <property type="entry name" value="Oligo-1,6-glucosidase"/>
    <property type="match status" value="1"/>
</dbReference>
<keyword evidence="2" id="KW-0378">Hydrolase</keyword>
<dbReference type="SUPFAM" id="SSF51011">
    <property type="entry name" value="Glycosyl hydrolase domain"/>
    <property type="match status" value="1"/>
</dbReference>
<evidence type="ECO:0000313" key="7">
    <source>
        <dbReference type="EMBL" id="KAE9987361.1"/>
    </source>
</evidence>
<dbReference type="GO" id="GO:0004574">
    <property type="term" value="F:oligo-1,6-glucosidase activity"/>
    <property type="evidence" value="ECO:0007669"/>
    <property type="project" value="TreeGrafter"/>
</dbReference>
<dbReference type="Proteomes" id="UP000447873">
    <property type="component" value="Unassembled WGS sequence"/>
</dbReference>
<dbReference type="InterPro" id="IPR017853">
    <property type="entry name" value="GH"/>
</dbReference>
<accession>A0A8H3VF68</accession>
<dbReference type="PANTHER" id="PTHR10357:SF179">
    <property type="entry name" value="NEUTRAL AND BASIC AMINO ACID TRANSPORT PROTEIN RBAT"/>
    <property type="match status" value="1"/>
</dbReference>
<dbReference type="CDD" id="cd11333">
    <property type="entry name" value="AmyAc_SI_OligoGlu_DGase"/>
    <property type="match status" value="1"/>
</dbReference>
<dbReference type="FunFam" id="3.20.20.80:FF:000064">
    <property type="entry name" value="Oligo-1,6-glucosidase"/>
    <property type="match status" value="1"/>
</dbReference>
<dbReference type="GO" id="GO:0000025">
    <property type="term" value="P:maltose catabolic process"/>
    <property type="evidence" value="ECO:0007669"/>
    <property type="project" value="TreeGrafter"/>
</dbReference>
<dbReference type="GO" id="GO:0005987">
    <property type="term" value="P:sucrose catabolic process"/>
    <property type="evidence" value="ECO:0007669"/>
    <property type="project" value="TreeGrafter"/>
</dbReference>
<comment type="caution">
    <text evidence="7">The sequence shown here is derived from an EMBL/GenBank/DDBJ whole genome shotgun (WGS) entry which is preliminary data.</text>
</comment>
<dbReference type="GO" id="GO:0004556">
    <property type="term" value="F:alpha-amylase activity"/>
    <property type="evidence" value="ECO:0007669"/>
    <property type="project" value="TreeGrafter"/>
</dbReference>
<proteinExistence type="inferred from homology"/>